<sequence>MTLSPTPVVYKIYKSKSVGNTSVVSLVSVFANCHAWTLQGLLTKNWFPVFTTFVSGDFIATIYVIVFLRYTTDRWKAWKVIAGYAGVLAIITIYAVLGGLGVYTSLSRNQVNDIMGYLTVYVTLVLYSSPFLKIRESSGSRLESSFRFTWSSQEPSITQCGPHTPHARTLVSLRHQRVLRHPPNCTADSLPDLSPKQTSAWI</sequence>
<keyword evidence="5" id="KW-0762">Sugar transport</keyword>
<keyword evidence="9 10" id="KW-0472">Membrane</keyword>
<feature type="transmembrane region" description="Helical" evidence="10">
    <location>
        <begin position="46"/>
        <end position="68"/>
    </location>
</feature>
<keyword evidence="3" id="KW-0813">Transport</keyword>
<proteinExistence type="inferred from homology"/>
<dbReference type="Gene3D" id="1.20.1280.290">
    <property type="match status" value="1"/>
</dbReference>
<dbReference type="GO" id="GO:0005886">
    <property type="term" value="C:plasma membrane"/>
    <property type="evidence" value="ECO:0007669"/>
    <property type="project" value="UniProtKB-SubCell"/>
</dbReference>
<keyword evidence="6 10" id="KW-0812">Transmembrane</keyword>
<dbReference type="AlphaFoldDB" id="A0ABD3FUW6"/>
<evidence type="ECO:0000313" key="11">
    <source>
        <dbReference type="EMBL" id="KAL3670727.1"/>
    </source>
</evidence>
<evidence type="ECO:0000256" key="2">
    <source>
        <dbReference type="ARBA" id="ARBA00007809"/>
    </source>
</evidence>
<keyword evidence="8 10" id="KW-1133">Transmembrane helix</keyword>
<evidence type="ECO:0000256" key="3">
    <source>
        <dbReference type="ARBA" id="ARBA00022448"/>
    </source>
</evidence>
<comment type="subcellular location">
    <subcellularLocation>
        <location evidence="1">Cell membrane</location>
        <topology evidence="1">Multi-pass membrane protein</topology>
    </subcellularLocation>
</comment>
<comment type="caution">
    <text evidence="11">The sequence shown here is derived from an EMBL/GenBank/DDBJ whole genome shotgun (WGS) entry which is preliminary data.</text>
</comment>
<protein>
    <recommendedName>
        <fullName evidence="13">MtN3-like protein</fullName>
    </recommendedName>
</protein>
<keyword evidence="12" id="KW-1185">Reference proteome</keyword>
<organism evidence="11 12">
    <name type="scientific">Phytophthora oleae</name>
    <dbReference type="NCBI Taxonomy" id="2107226"/>
    <lineage>
        <taxon>Eukaryota</taxon>
        <taxon>Sar</taxon>
        <taxon>Stramenopiles</taxon>
        <taxon>Oomycota</taxon>
        <taxon>Peronosporomycetes</taxon>
        <taxon>Peronosporales</taxon>
        <taxon>Peronosporaceae</taxon>
        <taxon>Phytophthora</taxon>
    </lineage>
</organism>
<keyword evidence="4" id="KW-1003">Cell membrane</keyword>
<dbReference type="InterPro" id="IPR047664">
    <property type="entry name" value="SWEET"/>
</dbReference>
<dbReference type="EMBL" id="JBIMZQ010000006">
    <property type="protein sequence ID" value="KAL3670727.1"/>
    <property type="molecule type" value="Genomic_DNA"/>
</dbReference>
<accession>A0ABD3FUW6</accession>
<feature type="transmembrane region" description="Helical" evidence="10">
    <location>
        <begin position="80"/>
        <end position="102"/>
    </location>
</feature>
<gene>
    <name evidence="11" type="ORF">V7S43_003915</name>
</gene>
<dbReference type="PANTHER" id="PTHR10791">
    <property type="entry name" value="RAG1-ACTIVATING PROTEIN 1"/>
    <property type="match status" value="1"/>
</dbReference>
<evidence type="ECO:0000256" key="6">
    <source>
        <dbReference type="ARBA" id="ARBA00022692"/>
    </source>
</evidence>
<dbReference type="InterPro" id="IPR004316">
    <property type="entry name" value="SWEET_rpt"/>
</dbReference>
<dbReference type="Pfam" id="PF03083">
    <property type="entry name" value="MtN3_slv"/>
    <property type="match status" value="1"/>
</dbReference>
<evidence type="ECO:0008006" key="13">
    <source>
        <dbReference type="Google" id="ProtNLM"/>
    </source>
</evidence>
<dbReference type="Proteomes" id="UP001632037">
    <property type="component" value="Unassembled WGS sequence"/>
</dbReference>
<comment type="similarity">
    <text evidence="2">Belongs to the SWEET sugar transporter family.</text>
</comment>
<reference evidence="11 12" key="1">
    <citation type="submission" date="2024-09" db="EMBL/GenBank/DDBJ databases">
        <title>Genome sequencing and assembly of Phytophthora oleae, isolate VK10A, causative agent of rot of olive drupes.</title>
        <authorList>
            <person name="Conti Taguali S."/>
            <person name="Riolo M."/>
            <person name="La Spada F."/>
            <person name="Cacciola S.O."/>
            <person name="Dionisio G."/>
        </authorList>
    </citation>
    <scope>NUCLEOTIDE SEQUENCE [LARGE SCALE GENOMIC DNA]</scope>
    <source>
        <strain evidence="11 12">VK10A</strain>
    </source>
</reference>
<feature type="transmembrane region" description="Helical" evidence="10">
    <location>
        <begin position="114"/>
        <end position="132"/>
    </location>
</feature>
<evidence type="ECO:0000256" key="1">
    <source>
        <dbReference type="ARBA" id="ARBA00004651"/>
    </source>
</evidence>
<name>A0ABD3FUW6_9STRA</name>
<evidence type="ECO:0000256" key="8">
    <source>
        <dbReference type="ARBA" id="ARBA00022989"/>
    </source>
</evidence>
<evidence type="ECO:0000313" key="12">
    <source>
        <dbReference type="Proteomes" id="UP001632037"/>
    </source>
</evidence>
<keyword evidence="7" id="KW-0677">Repeat</keyword>
<evidence type="ECO:0000256" key="7">
    <source>
        <dbReference type="ARBA" id="ARBA00022737"/>
    </source>
</evidence>
<evidence type="ECO:0000256" key="10">
    <source>
        <dbReference type="SAM" id="Phobius"/>
    </source>
</evidence>
<evidence type="ECO:0000256" key="9">
    <source>
        <dbReference type="ARBA" id="ARBA00023136"/>
    </source>
</evidence>
<evidence type="ECO:0000256" key="4">
    <source>
        <dbReference type="ARBA" id="ARBA00022475"/>
    </source>
</evidence>
<dbReference type="PANTHER" id="PTHR10791:SF30">
    <property type="entry name" value="SUGAR TRANSPORTER SWEET1"/>
    <property type="match status" value="1"/>
</dbReference>
<evidence type="ECO:0000256" key="5">
    <source>
        <dbReference type="ARBA" id="ARBA00022597"/>
    </source>
</evidence>
<dbReference type="FunFam" id="1.20.1280.290:FF:000007">
    <property type="entry name" value="Bidirectional sugar transporter SWEET7"/>
    <property type="match status" value="1"/>
</dbReference>